<proteinExistence type="predicted"/>
<name>C0EB45_9FIRM</name>
<keyword evidence="2" id="KW-1185">Reference proteome</keyword>
<dbReference type="Proteomes" id="UP000003340">
    <property type="component" value="Unassembled WGS sequence"/>
</dbReference>
<gene>
    <name evidence="1" type="ORF">CLOSTMETH_01062</name>
</gene>
<dbReference type="EMBL" id="ACEC01000040">
    <property type="protein sequence ID" value="EEG31265.1"/>
    <property type="molecule type" value="Genomic_DNA"/>
</dbReference>
<dbReference type="HOGENOM" id="CLU_3214497_0_0_9"/>
<accession>C0EB45</accession>
<reference evidence="1 2" key="2">
    <citation type="submission" date="2009-02" db="EMBL/GenBank/DDBJ databases">
        <title>Draft genome sequence of Clostridium methylpentosum (DSM 5476).</title>
        <authorList>
            <person name="Sudarsanam P."/>
            <person name="Ley R."/>
            <person name="Guruge J."/>
            <person name="Turnbaugh P.J."/>
            <person name="Mahowald M."/>
            <person name="Liep D."/>
            <person name="Gordon J."/>
        </authorList>
    </citation>
    <scope>NUCLEOTIDE SEQUENCE [LARGE SCALE GENOMIC DNA]</scope>
    <source>
        <strain evidence="1 2">DSM 5476</strain>
    </source>
</reference>
<reference evidence="1 2" key="1">
    <citation type="submission" date="2009-01" db="EMBL/GenBank/DDBJ databases">
        <authorList>
            <person name="Fulton L."/>
            <person name="Clifton S."/>
            <person name="Fulton B."/>
            <person name="Xu J."/>
            <person name="Minx P."/>
            <person name="Pepin K.H."/>
            <person name="Johnson M."/>
            <person name="Bhonagiri V."/>
            <person name="Nash W.E."/>
            <person name="Mardis E.R."/>
            <person name="Wilson R.K."/>
        </authorList>
    </citation>
    <scope>NUCLEOTIDE SEQUENCE [LARGE SCALE GENOMIC DNA]</scope>
    <source>
        <strain evidence="1 2">DSM 5476</strain>
    </source>
</reference>
<evidence type="ECO:0000313" key="1">
    <source>
        <dbReference type="EMBL" id="EEG31265.1"/>
    </source>
</evidence>
<sequence length="44" mass="4483">MIGLWGGGAGGPLITIQSILNVTGKTEEKGTRCAQSNSTFGAME</sequence>
<organism evidence="1 2">
    <name type="scientific">[Clostridium] methylpentosum DSM 5476</name>
    <dbReference type="NCBI Taxonomy" id="537013"/>
    <lineage>
        <taxon>Bacteria</taxon>
        <taxon>Bacillati</taxon>
        <taxon>Bacillota</taxon>
        <taxon>Clostridia</taxon>
        <taxon>Eubacteriales</taxon>
        <taxon>Oscillospiraceae</taxon>
        <taxon>Oscillospiraceae incertae sedis</taxon>
    </lineage>
</organism>
<comment type="caution">
    <text evidence="1">The sequence shown here is derived from an EMBL/GenBank/DDBJ whole genome shotgun (WGS) entry which is preliminary data.</text>
</comment>
<dbReference type="AlphaFoldDB" id="C0EB45"/>
<protein>
    <submittedName>
        <fullName evidence="1">Uncharacterized protein</fullName>
    </submittedName>
</protein>
<evidence type="ECO:0000313" key="2">
    <source>
        <dbReference type="Proteomes" id="UP000003340"/>
    </source>
</evidence>